<sequence length="166" mass="19370">MIRHRRIDIVKDREILLEFHCEINYECESDFAKKTPYEIYYQKWLNTENQVEEFISTLSKSMGDNRTIADILEDENGIVLGYLWVTFSDIRDYNLSIAEINEIAVTKQFRKSGIGTYAIEYTEKIAKMRGANILRSGTGYGNIPSRGIHEHSGFKPCRIEYEKILD</sequence>
<dbReference type="InterPro" id="IPR016181">
    <property type="entry name" value="Acyl_CoA_acyltransferase"/>
</dbReference>
<comment type="caution">
    <text evidence="2">The sequence shown here is derived from an EMBL/GenBank/DDBJ whole genome shotgun (WGS) entry which is preliminary data.</text>
</comment>
<dbReference type="SUPFAM" id="SSF55729">
    <property type="entry name" value="Acyl-CoA N-acyltransferases (Nat)"/>
    <property type="match status" value="1"/>
</dbReference>
<accession>A0ABT1SBC0</accession>
<dbReference type="CDD" id="cd04301">
    <property type="entry name" value="NAT_SF"/>
    <property type="match status" value="1"/>
</dbReference>
<keyword evidence="3" id="KW-1185">Reference proteome</keyword>
<protein>
    <submittedName>
        <fullName evidence="2">GNAT family N-acetyltransferase</fullName>
    </submittedName>
</protein>
<dbReference type="EMBL" id="JANGAC010000008">
    <property type="protein sequence ID" value="MCQ4923744.1"/>
    <property type="molecule type" value="Genomic_DNA"/>
</dbReference>
<dbReference type="Gene3D" id="3.40.630.30">
    <property type="match status" value="1"/>
</dbReference>
<evidence type="ECO:0000313" key="3">
    <source>
        <dbReference type="Proteomes" id="UP001524478"/>
    </source>
</evidence>
<dbReference type="Proteomes" id="UP001524478">
    <property type="component" value="Unassembled WGS sequence"/>
</dbReference>
<gene>
    <name evidence="2" type="ORF">NE686_11645</name>
</gene>
<dbReference type="Pfam" id="PF00583">
    <property type="entry name" value="Acetyltransf_1"/>
    <property type="match status" value="1"/>
</dbReference>
<dbReference type="InterPro" id="IPR000182">
    <property type="entry name" value="GNAT_dom"/>
</dbReference>
<evidence type="ECO:0000259" key="1">
    <source>
        <dbReference type="PROSITE" id="PS51186"/>
    </source>
</evidence>
<evidence type="ECO:0000313" key="2">
    <source>
        <dbReference type="EMBL" id="MCQ4923744.1"/>
    </source>
</evidence>
<dbReference type="RefSeq" id="WP_256311630.1">
    <property type="nucleotide sequence ID" value="NZ_JANGAC010000008.1"/>
</dbReference>
<proteinExistence type="predicted"/>
<organism evidence="2 3">
    <name type="scientific">Tissierella carlieri</name>
    <dbReference type="NCBI Taxonomy" id="689904"/>
    <lineage>
        <taxon>Bacteria</taxon>
        <taxon>Bacillati</taxon>
        <taxon>Bacillota</taxon>
        <taxon>Tissierellia</taxon>
        <taxon>Tissierellales</taxon>
        <taxon>Tissierellaceae</taxon>
        <taxon>Tissierella</taxon>
    </lineage>
</organism>
<feature type="domain" description="N-acetyltransferase" evidence="1">
    <location>
        <begin position="7"/>
        <end position="166"/>
    </location>
</feature>
<reference evidence="2 3" key="1">
    <citation type="submission" date="2022-06" db="EMBL/GenBank/DDBJ databases">
        <title>Isolation of gut microbiota from human fecal samples.</title>
        <authorList>
            <person name="Pamer E.G."/>
            <person name="Barat B."/>
            <person name="Waligurski E."/>
            <person name="Medina S."/>
            <person name="Paddock L."/>
            <person name="Mostad J."/>
        </authorList>
    </citation>
    <scope>NUCLEOTIDE SEQUENCE [LARGE SCALE GENOMIC DNA]</scope>
    <source>
        <strain evidence="2 3">DFI.7.95</strain>
    </source>
</reference>
<dbReference type="PROSITE" id="PS51186">
    <property type="entry name" value="GNAT"/>
    <property type="match status" value="1"/>
</dbReference>
<name>A0ABT1SBC0_9FIRM</name>